<comment type="subcellular location">
    <subcellularLocation>
        <location evidence="1">Membrane</location>
        <topology evidence="1">Multi-pass membrane protein</topology>
    </subcellularLocation>
</comment>
<keyword evidence="5" id="KW-0406">Ion transport</keyword>
<dbReference type="GO" id="GO:0034220">
    <property type="term" value="P:monoatomic ion transmembrane transport"/>
    <property type="evidence" value="ECO:0000318"/>
    <property type="project" value="GO_Central"/>
</dbReference>
<evidence type="ECO:0000313" key="8">
    <source>
        <dbReference type="EMBL" id="EDO36667.1"/>
    </source>
</evidence>
<dbReference type="PRINTS" id="PR00252">
    <property type="entry name" value="NRIONCHANNEL"/>
</dbReference>
<dbReference type="HOGENOM" id="CLU_018074_2_1_1"/>
<dbReference type="InterPro" id="IPR038050">
    <property type="entry name" value="Neuro_actylchol_rec"/>
</dbReference>
<dbReference type="CDD" id="cd19051">
    <property type="entry name" value="LGIC_TM_cation"/>
    <property type="match status" value="1"/>
</dbReference>
<keyword evidence="5" id="KW-0813">Transport</keyword>
<evidence type="ECO:0000256" key="5">
    <source>
        <dbReference type="RuleBase" id="RU000687"/>
    </source>
</evidence>
<proteinExistence type="inferred from homology"/>
<dbReference type="InterPro" id="IPR018000">
    <property type="entry name" value="Neurotransmitter_ion_chnl_CS"/>
</dbReference>
<dbReference type="GO" id="GO:0004888">
    <property type="term" value="F:transmembrane signaling receptor activity"/>
    <property type="evidence" value="ECO:0007669"/>
    <property type="project" value="InterPro"/>
</dbReference>
<evidence type="ECO:0000256" key="2">
    <source>
        <dbReference type="ARBA" id="ARBA00022692"/>
    </source>
</evidence>
<dbReference type="Proteomes" id="UP000001593">
    <property type="component" value="Unassembled WGS sequence"/>
</dbReference>
<dbReference type="SUPFAM" id="SSF63712">
    <property type="entry name" value="Nicotinic receptor ligand binding domain-like"/>
    <property type="match status" value="1"/>
</dbReference>
<dbReference type="STRING" id="45351.A7SI11"/>
<feature type="domain" description="Neurotransmitter-gated ion-channel ligand-binding" evidence="6">
    <location>
        <begin position="2"/>
        <end position="211"/>
    </location>
</feature>
<protein>
    <submittedName>
        <fullName evidence="8">Uncharacterized protein</fullName>
    </submittedName>
</protein>
<evidence type="ECO:0000256" key="4">
    <source>
        <dbReference type="ARBA" id="ARBA00023136"/>
    </source>
</evidence>
<dbReference type="InParanoid" id="A7SI11"/>
<feature type="transmembrane region" description="Helical" evidence="5">
    <location>
        <begin position="311"/>
        <end position="329"/>
    </location>
</feature>
<keyword evidence="9" id="KW-1185">Reference proteome</keyword>
<evidence type="ECO:0000256" key="3">
    <source>
        <dbReference type="ARBA" id="ARBA00022989"/>
    </source>
</evidence>
<name>A7SI11_NEMVE</name>
<dbReference type="GO" id="GO:1902495">
    <property type="term" value="C:transmembrane transporter complex"/>
    <property type="evidence" value="ECO:0000318"/>
    <property type="project" value="GO_Central"/>
</dbReference>
<dbReference type="SUPFAM" id="SSF90112">
    <property type="entry name" value="Neurotransmitter-gated ion-channel transmembrane pore"/>
    <property type="match status" value="1"/>
</dbReference>
<dbReference type="InterPro" id="IPR006202">
    <property type="entry name" value="Neur_chan_lig-bd"/>
</dbReference>
<keyword evidence="3 5" id="KW-1133">Transmembrane helix</keyword>
<dbReference type="eggNOG" id="KOG3646">
    <property type="taxonomic scope" value="Eukaryota"/>
</dbReference>
<organism evidence="8 9">
    <name type="scientific">Nematostella vectensis</name>
    <name type="common">Starlet sea anemone</name>
    <dbReference type="NCBI Taxonomy" id="45351"/>
    <lineage>
        <taxon>Eukaryota</taxon>
        <taxon>Metazoa</taxon>
        <taxon>Cnidaria</taxon>
        <taxon>Anthozoa</taxon>
        <taxon>Hexacorallia</taxon>
        <taxon>Actiniaria</taxon>
        <taxon>Edwardsiidae</taxon>
        <taxon>Nematostella</taxon>
    </lineage>
</organism>
<dbReference type="FunFam" id="2.70.170.10:FF:000028">
    <property type="entry name" value="AcetylCholine Receptor"/>
    <property type="match status" value="1"/>
</dbReference>
<gene>
    <name evidence="8" type="ORF">NEMVEDRAFT_v1g212582</name>
</gene>
<dbReference type="Pfam" id="PF02932">
    <property type="entry name" value="Neur_chan_memb"/>
    <property type="match status" value="1"/>
</dbReference>
<dbReference type="InterPro" id="IPR006201">
    <property type="entry name" value="Neur_channel"/>
</dbReference>
<dbReference type="GO" id="GO:0045202">
    <property type="term" value="C:synapse"/>
    <property type="evidence" value="ECO:0000318"/>
    <property type="project" value="GO_Central"/>
</dbReference>
<dbReference type="GO" id="GO:0042391">
    <property type="term" value="P:regulation of membrane potential"/>
    <property type="evidence" value="ECO:0000318"/>
    <property type="project" value="GO_Central"/>
</dbReference>
<dbReference type="PANTHER" id="PTHR18945">
    <property type="entry name" value="NEUROTRANSMITTER GATED ION CHANNEL"/>
    <property type="match status" value="1"/>
</dbReference>
<dbReference type="CDD" id="cd18997">
    <property type="entry name" value="LGIC_ECD_nAChR"/>
    <property type="match status" value="1"/>
</dbReference>
<feature type="transmembrane region" description="Helical" evidence="5">
    <location>
        <begin position="246"/>
        <end position="266"/>
    </location>
</feature>
<dbReference type="Gene3D" id="2.70.170.10">
    <property type="entry name" value="Neurotransmitter-gated ion-channel ligand-binding domain"/>
    <property type="match status" value="1"/>
</dbReference>
<reference evidence="8 9" key="1">
    <citation type="journal article" date="2007" name="Science">
        <title>Sea anemone genome reveals ancestral eumetazoan gene repertoire and genomic organization.</title>
        <authorList>
            <person name="Putnam N.H."/>
            <person name="Srivastava M."/>
            <person name="Hellsten U."/>
            <person name="Dirks B."/>
            <person name="Chapman J."/>
            <person name="Salamov A."/>
            <person name="Terry A."/>
            <person name="Shapiro H."/>
            <person name="Lindquist E."/>
            <person name="Kapitonov V.V."/>
            <person name="Jurka J."/>
            <person name="Genikhovich G."/>
            <person name="Grigoriev I.V."/>
            <person name="Lucas S.M."/>
            <person name="Steele R.E."/>
            <person name="Finnerty J.R."/>
            <person name="Technau U."/>
            <person name="Martindale M.Q."/>
            <person name="Rokhsar D.S."/>
        </authorList>
    </citation>
    <scope>NUCLEOTIDE SEQUENCE [LARGE SCALE GENOMIC DNA]</scope>
    <source>
        <strain evidence="9">CH2 X CH6</strain>
    </source>
</reference>
<dbReference type="EMBL" id="DS469664">
    <property type="protein sequence ID" value="EDO36667.1"/>
    <property type="molecule type" value="Genomic_DNA"/>
</dbReference>
<dbReference type="GO" id="GO:0005231">
    <property type="term" value="F:excitatory extracellular ligand-gated monoatomic ion channel activity"/>
    <property type="evidence" value="ECO:0000318"/>
    <property type="project" value="GO_Central"/>
</dbReference>
<evidence type="ECO:0000313" key="9">
    <source>
        <dbReference type="Proteomes" id="UP000001593"/>
    </source>
</evidence>
<feature type="transmembrane region" description="Helical" evidence="5">
    <location>
        <begin position="212"/>
        <end position="234"/>
    </location>
</feature>
<dbReference type="InterPro" id="IPR006029">
    <property type="entry name" value="Neurotrans-gated_channel_TM"/>
</dbReference>
<evidence type="ECO:0000259" key="6">
    <source>
        <dbReference type="Pfam" id="PF02931"/>
    </source>
</evidence>
<dbReference type="PROSITE" id="PS00236">
    <property type="entry name" value="NEUROTR_ION_CHANNEL"/>
    <property type="match status" value="1"/>
</dbReference>
<accession>A7SI11</accession>
<evidence type="ECO:0000256" key="1">
    <source>
        <dbReference type="ARBA" id="ARBA00004141"/>
    </source>
</evidence>
<comment type="similarity">
    <text evidence="5">Belongs to the ligand-gated ion channel (TC 1.A.9) family.</text>
</comment>
<keyword evidence="2 5" id="KW-0812">Transmembrane</keyword>
<feature type="domain" description="Neurotransmitter-gated ion-channel transmembrane" evidence="7">
    <location>
        <begin position="220"/>
        <end position="332"/>
    </location>
</feature>
<dbReference type="Gene3D" id="1.20.58.390">
    <property type="entry name" value="Neurotransmitter-gated ion-channel transmembrane domain"/>
    <property type="match status" value="1"/>
</dbReference>
<keyword evidence="5" id="KW-0407">Ion channel</keyword>
<dbReference type="InterPro" id="IPR036734">
    <property type="entry name" value="Neur_chan_lig-bd_sf"/>
</dbReference>
<evidence type="ECO:0000259" key="7">
    <source>
        <dbReference type="Pfam" id="PF02932"/>
    </source>
</evidence>
<dbReference type="AlphaFoldDB" id="A7SI11"/>
<dbReference type="GO" id="GO:0007268">
    <property type="term" value="P:chemical synaptic transmission"/>
    <property type="evidence" value="ECO:0000318"/>
    <property type="project" value="GO_Central"/>
</dbReference>
<sequence length="404" mass="46101">MEKKLVTDLLAGYHDSQRPALDNNEPTVINFTIRLQQIYELNGQLQKMVSSVWIEQAWWDHKLQWDQSKYGGIKEVVLPERGVIWVPDVVLLNNAEKSSMGKPVNEGNPVLVESNGVVRWLAPVVLKSRCKMDVRSYPFDEQYCGLKFASWTGSQSELRLDAMDNDVRQNYSESSEWDLLQTYTLRSSAKATHSSPEKKSAIRYVIRIKRHVFYYIVYLLAPCLLTSLLAILLFTLPPESGERMVVGVTLLLSLTVFFLLAAKHIPQTSEAVPLIGKYYSLVIAEVSSGLFLTCWVLRFHHYNTSLGPLPLWIRIYVLGHIASIILYSVPDKYKIGGHADRPKDSENGVGWTLFQIYSQQNNHIGALLIPWMVSIKARNLEWQIRNLRSPIYISIAEGIYPGKY</sequence>
<dbReference type="GO" id="GO:1904315">
    <property type="term" value="F:transmitter-gated monoatomic ion channel activity involved in regulation of postsynaptic membrane potential"/>
    <property type="evidence" value="ECO:0000318"/>
    <property type="project" value="GO_Central"/>
</dbReference>
<dbReference type="PhylomeDB" id="A7SI11"/>
<dbReference type="Pfam" id="PF02931">
    <property type="entry name" value="Neur_chan_LBD"/>
    <property type="match status" value="1"/>
</dbReference>
<dbReference type="InterPro" id="IPR036719">
    <property type="entry name" value="Neuro-gated_channel_TM_sf"/>
</dbReference>
<dbReference type="GO" id="GO:0043005">
    <property type="term" value="C:neuron projection"/>
    <property type="evidence" value="ECO:0000318"/>
    <property type="project" value="GO_Central"/>
</dbReference>
<dbReference type="GO" id="GO:0098794">
    <property type="term" value="C:postsynapse"/>
    <property type="evidence" value="ECO:0007669"/>
    <property type="project" value="GOC"/>
</dbReference>
<dbReference type="OMA" id="RFHHYNT"/>
<dbReference type="FunFam" id="1.20.58.390:FF:000043">
    <property type="entry name" value="AcetylCholine Receptor"/>
    <property type="match status" value="1"/>
</dbReference>
<feature type="transmembrane region" description="Helical" evidence="5">
    <location>
        <begin position="278"/>
        <end position="299"/>
    </location>
</feature>
<keyword evidence="4 5" id="KW-0472">Membrane</keyword>
<dbReference type="GO" id="GO:0005886">
    <property type="term" value="C:plasma membrane"/>
    <property type="evidence" value="ECO:0000318"/>
    <property type="project" value="GO_Central"/>
</dbReference>